<dbReference type="AlphaFoldDB" id="A0A3L8RD67"/>
<evidence type="ECO:0000256" key="1">
    <source>
        <dbReference type="SAM" id="MobiDB-lite"/>
    </source>
</evidence>
<dbReference type="EMBL" id="QYCY01000001">
    <property type="protein sequence ID" value="RLV77541.1"/>
    <property type="molecule type" value="Genomic_DNA"/>
</dbReference>
<comment type="caution">
    <text evidence="2">The sequence shown here is derived from an EMBL/GenBank/DDBJ whole genome shotgun (WGS) entry which is preliminary data.</text>
</comment>
<name>A0A3L8RD67_STRRN</name>
<feature type="compositionally biased region" description="Low complexity" evidence="1">
    <location>
        <begin position="201"/>
        <end position="227"/>
    </location>
</feature>
<sequence>MTALVSPSTNPEPSDRWRWPIDPRRYDTAAAVRPAEKRAIAELGLVNLRRMARHDPDAPGWRAIRRLLRPLDDAAAALHELATSHRRRGRLDAAAVVLLRCAETGRSYWAWTSEEWAHLLGKDLQSFWASVPVWAEEAARPQLASHAFLLGGFADFYKLGSFGRLALAWRVFGRDAGDSPPYAQPPARTTSPTADAPPCGTSSLPSPARSATPSASTDSPRTSSGPP</sequence>
<evidence type="ECO:0000313" key="3">
    <source>
        <dbReference type="Proteomes" id="UP000281594"/>
    </source>
</evidence>
<reference evidence="2 3" key="1">
    <citation type="journal article" date="2018" name="J. Biol. Chem.">
        <title>Discovery of the actinoplanic acid pathway in Streptomyces rapamycinicus reveals a genetically conserved synergism with rapamycin.</title>
        <authorList>
            <person name="Mrak P."/>
            <person name="Krastel P."/>
            <person name="Pivk Lukancic P."/>
            <person name="Tao J."/>
            <person name="Pistorius D."/>
            <person name="Moore C.M."/>
        </authorList>
    </citation>
    <scope>NUCLEOTIDE SEQUENCE [LARGE SCALE GENOMIC DNA]</scope>
    <source>
        <strain evidence="2 3">NRRL 5491</strain>
    </source>
</reference>
<feature type="region of interest" description="Disordered" evidence="1">
    <location>
        <begin position="179"/>
        <end position="227"/>
    </location>
</feature>
<evidence type="ECO:0000313" key="2">
    <source>
        <dbReference type="EMBL" id="RLV77541.1"/>
    </source>
</evidence>
<dbReference type="Proteomes" id="UP000281594">
    <property type="component" value="Unassembled WGS sequence"/>
</dbReference>
<dbReference type="RefSeq" id="WP_158634854.1">
    <property type="nucleotide sequence ID" value="NC_022785.1"/>
</dbReference>
<accession>A0A3L8RD67</accession>
<gene>
    <name evidence="2" type="ORF">D3C57_104190</name>
</gene>
<proteinExistence type="predicted"/>
<protein>
    <submittedName>
        <fullName evidence="2">Uncharacterized protein</fullName>
    </submittedName>
</protein>
<organism evidence="2 3">
    <name type="scientific">Streptomyces rapamycinicus (strain ATCC 29253 / DSM 41530 / NRRL 5491 / AYB-994)</name>
    <name type="common">Streptomyces hygroscopicus (strain ATCC 29253)</name>
    <dbReference type="NCBI Taxonomy" id="1343740"/>
    <lineage>
        <taxon>Bacteria</taxon>
        <taxon>Bacillati</taxon>
        <taxon>Actinomycetota</taxon>
        <taxon>Actinomycetes</taxon>
        <taxon>Kitasatosporales</taxon>
        <taxon>Streptomycetaceae</taxon>
        <taxon>Streptomyces</taxon>
        <taxon>Streptomyces violaceusniger group</taxon>
    </lineage>
</organism>